<dbReference type="PANTHER" id="PTHR44229:SF4">
    <property type="entry name" value="15-HYDROXYPROSTAGLANDIN DEHYDROGENASE [NAD(+)]"/>
    <property type="match status" value="1"/>
</dbReference>
<dbReference type="InterPro" id="IPR036291">
    <property type="entry name" value="NAD(P)-bd_dom_sf"/>
</dbReference>
<evidence type="ECO:0000313" key="22">
    <source>
        <dbReference type="Proteomes" id="UP000694941"/>
    </source>
</evidence>
<evidence type="ECO:0000256" key="20">
    <source>
        <dbReference type="ARBA" id="ARBA00049151"/>
    </source>
</evidence>
<evidence type="ECO:0000256" key="19">
    <source>
        <dbReference type="ARBA" id="ARBA00048921"/>
    </source>
</evidence>
<evidence type="ECO:0000256" key="17">
    <source>
        <dbReference type="ARBA" id="ARBA00048611"/>
    </source>
</evidence>
<evidence type="ECO:0000256" key="12">
    <source>
        <dbReference type="ARBA" id="ARBA00048140"/>
    </source>
</evidence>
<evidence type="ECO:0000256" key="9">
    <source>
        <dbReference type="ARBA" id="ARBA00047325"/>
    </source>
</evidence>
<dbReference type="Proteomes" id="UP000694941">
    <property type="component" value="Unplaced"/>
</dbReference>
<comment type="catalytic activity">
    <reaction evidence="12">
        <text>15-oxo-(5S,6R)-dihydroxy-(7E,9E,11Z)-eicosatrienoate + NADH + H(+) = (5S,6R,15S)-trihydroxy-(7E,9E,11Z)-eicosatrienoate + NAD(+)</text>
        <dbReference type="Rhea" id="RHEA:41596"/>
        <dbReference type="ChEBI" id="CHEBI:15378"/>
        <dbReference type="ChEBI" id="CHEBI:57540"/>
        <dbReference type="ChEBI" id="CHEBI:57945"/>
        <dbReference type="ChEBI" id="CHEBI:78325"/>
        <dbReference type="ChEBI" id="CHEBI:78329"/>
    </reaction>
    <physiologicalReaction direction="left-to-right" evidence="12">
        <dbReference type="Rhea" id="RHEA:41597"/>
    </physiologicalReaction>
</comment>
<dbReference type="PANTHER" id="PTHR44229">
    <property type="entry name" value="15-HYDROXYPROSTAGLANDIN DEHYDROGENASE [NAD(+)]"/>
    <property type="match status" value="1"/>
</dbReference>
<gene>
    <name evidence="23" type="primary">LOC106468421</name>
</gene>
<comment type="catalytic activity">
    <reaction evidence="16">
        <text>lipoxin A4 + NAD(+) = 15-oxo-(5S,6R)-dihydroxy-(7E,9E,11Z,13E)-eicosatetraenoate + NADH + H(+)</text>
        <dbReference type="Rhea" id="RHEA:41572"/>
        <dbReference type="ChEBI" id="CHEBI:15378"/>
        <dbReference type="ChEBI" id="CHEBI:57540"/>
        <dbReference type="ChEBI" id="CHEBI:57945"/>
        <dbReference type="ChEBI" id="CHEBI:67026"/>
        <dbReference type="ChEBI" id="CHEBI:78311"/>
    </reaction>
    <physiologicalReaction direction="left-to-right" evidence="16">
        <dbReference type="Rhea" id="RHEA:41573"/>
    </physiologicalReaction>
</comment>
<evidence type="ECO:0000256" key="3">
    <source>
        <dbReference type="ARBA" id="ARBA00038968"/>
    </source>
</evidence>
<evidence type="ECO:0000256" key="2">
    <source>
        <dbReference type="ARBA" id="ARBA00023002"/>
    </source>
</evidence>
<evidence type="ECO:0000256" key="7">
    <source>
        <dbReference type="ARBA" id="ARBA00042026"/>
    </source>
</evidence>
<evidence type="ECO:0000256" key="18">
    <source>
        <dbReference type="ARBA" id="ARBA00048739"/>
    </source>
</evidence>
<comment type="catalytic activity">
    <reaction evidence="20">
        <text>(15S)-hydroxy-(5Z,8Z,11Z,13E)-eicosatetraenoate + NAD(+) = 15-oxo-(5Z,8Z,11Z,13E)-eicosatetraenoate + NADH + H(+)</text>
        <dbReference type="Rhea" id="RHEA:23260"/>
        <dbReference type="ChEBI" id="CHEBI:15378"/>
        <dbReference type="ChEBI" id="CHEBI:57409"/>
        <dbReference type="ChEBI" id="CHEBI:57410"/>
        <dbReference type="ChEBI" id="CHEBI:57540"/>
        <dbReference type="ChEBI" id="CHEBI:57945"/>
        <dbReference type="EC" id="1.1.1.232"/>
    </reaction>
    <physiologicalReaction direction="left-to-right" evidence="20">
        <dbReference type="Rhea" id="RHEA:23261"/>
    </physiologicalReaction>
</comment>
<comment type="catalytic activity">
    <reaction evidence="11">
        <text>14-hydroxy-(4Z,7Z,10Z,12E,16Z,19Z)-docosahexaenoate + NAD(+) = 14-oxo-(4Z,7Z,10Z,12E,16Z,19Z)-docosahexaenoate + NADH + H(+)</text>
        <dbReference type="Rhea" id="RHEA:48952"/>
        <dbReference type="ChEBI" id="CHEBI:15378"/>
        <dbReference type="ChEBI" id="CHEBI:57540"/>
        <dbReference type="ChEBI" id="CHEBI:57945"/>
        <dbReference type="ChEBI" id="CHEBI:90866"/>
        <dbReference type="ChEBI" id="CHEBI:90867"/>
    </reaction>
    <physiologicalReaction direction="left-to-right" evidence="11">
        <dbReference type="Rhea" id="RHEA:48953"/>
    </physiologicalReaction>
</comment>
<evidence type="ECO:0000256" key="4">
    <source>
        <dbReference type="ARBA" id="ARBA00039060"/>
    </source>
</evidence>
<dbReference type="GeneID" id="106468421"/>
<comment type="catalytic activity">
    <reaction evidence="10">
        <text>resolvin D1 + NAD(+) = 8-oxoresolvin D1 + NADH + H(+)</text>
        <dbReference type="Rhea" id="RHEA:50124"/>
        <dbReference type="ChEBI" id="CHEBI:15378"/>
        <dbReference type="ChEBI" id="CHEBI:57540"/>
        <dbReference type="ChEBI" id="CHEBI:57945"/>
        <dbReference type="ChEBI" id="CHEBI:132079"/>
        <dbReference type="ChEBI" id="CHEBI:132080"/>
    </reaction>
    <physiologicalReaction direction="left-to-right" evidence="10">
        <dbReference type="Rhea" id="RHEA:50125"/>
    </physiologicalReaction>
</comment>
<dbReference type="EC" id="1.1.1.232" evidence="4"/>
<evidence type="ECO:0000313" key="23">
    <source>
        <dbReference type="RefSeq" id="XP_013784303.2"/>
    </source>
</evidence>
<evidence type="ECO:0000256" key="6">
    <source>
        <dbReference type="ARBA" id="ARBA00041812"/>
    </source>
</evidence>
<evidence type="ECO:0000256" key="8">
    <source>
        <dbReference type="ARBA" id="ARBA00045705"/>
    </source>
</evidence>
<proteinExistence type="inferred from homology"/>
<evidence type="ECO:0000256" key="10">
    <source>
        <dbReference type="ARBA" id="ARBA00047672"/>
    </source>
</evidence>
<dbReference type="RefSeq" id="XP_013784303.2">
    <property type="nucleotide sequence ID" value="XM_013928849.2"/>
</dbReference>
<protein>
    <recommendedName>
        <fullName evidence="5">15-hydroxyprostaglandin dehydrogenase [NAD(+)]</fullName>
        <ecNumber evidence="3">1.1.1.141</ecNumber>
        <ecNumber evidence="4">1.1.1.232</ecNumber>
    </recommendedName>
    <alternativeName>
        <fullName evidence="7">Eicosanoid/docosanoid dehydrogenase [NAD(+)]</fullName>
    </alternativeName>
    <alternativeName>
        <fullName evidence="6">Prostaglandin dehydrogenase 1</fullName>
    </alternativeName>
</protein>
<evidence type="ECO:0000256" key="13">
    <source>
        <dbReference type="ARBA" id="ARBA00048144"/>
    </source>
</evidence>
<comment type="catalytic activity">
    <reaction evidence="19">
        <text>resolvin D2 + NAD(+) = 16-oxoresolvin D2 + NADH + H(+)</text>
        <dbReference type="Rhea" id="RHEA:53588"/>
        <dbReference type="ChEBI" id="CHEBI:15378"/>
        <dbReference type="ChEBI" id="CHEBI:57540"/>
        <dbReference type="ChEBI" id="CHEBI:57945"/>
        <dbReference type="ChEBI" id="CHEBI:133367"/>
        <dbReference type="ChEBI" id="CHEBI:137498"/>
    </reaction>
    <physiologicalReaction direction="left-to-right" evidence="19">
        <dbReference type="Rhea" id="RHEA:53589"/>
    </physiologicalReaction>
</comment>
<evidence type="ECO:0000256" key="15">
    <source>
        <dbReference type="ARBA" id="ARBA00048393"/>
    </source>
</evidence>
<comment type="catalytic activity">
    <reaction evidence="18">
        <text>prostaglandin E2 + NAD(+) = 15-oxoprostaglandin E2 + NADH + H(+)</text>
        <dbReference type="Rhea" id="RHEA:11876"/>
        <dbReference type="ChEBI" id="CHEBI:15378"/>
        <dbReference type="ChEBI" id="CHEBI:57400"/>
        <dbReference type="ChEBI" id="CHEBI:57540"/>
        <dbReference type="ChEBI" id="CHEBI:57945"/>
        <dbReference type="ChEBI" id="CHEBI:606564"/>
        <dbReference type="EC" id="1.1.1.141"/>
    </reaction>
    <physiologicalReaction direction="left-to-right" evidence="18">
        <dbReference type="Rhea" id="RHEA:11877"/>
    </physiologicalReaction>
</comment>
<comment type="catalytic activity">
    <reaction evidence="14">
        <text>resolvin D1 + NAD(+) = 17-oxoresolvin D1 + NADH + H(+)</text>
        <dbReference type="Rhea" id="RHEA:50128"/>
        <dbReference type="ChEBI" id="CHEBI:15378"/>
        <dbReference type="ChEBI" id="CHEBI:57540"/>
        <dbReference type="ChEBI" id="CHEBI:57945"/>
        <dbReference type="ChEBI" id="CHEBI:132079"/>
        <dbReference type="ChEBI" id="CHEBI:132081"/>
    </reaction>
    <physiologicalReaction direction="left-to-right" evidence="14">
        <dbReference type="Rhea" id="RHEA:50129"/>
    </physiologicalReaction>
</comment>
<reference evidence="23" key="1">
    <citation type="submission" date="2025-08" db="UniProtKB">
        <authorList>
            <consortium name="RefSeq"/>
        </authorList>
    </citation>
    <scope>IDENTIFICATION</scope>
    <source>
        <tissue evidence="23">Muscle</tissue>
    </source>
</reference>
<dbReference type="SUPFAM" id="SSF51735">
    <property type="entry name" value="NAD(P)-binding Rossmann-fold domains"/>
    <property type="match status" value="1"/>
</dbReference>
<accession>A0ABM1BLC4</accession>
<comment type="catalytic activity">
    <reaction evidence="13">
        <text>(11R)-hydroxy-(5Z,8Z,12E,14Z)-eicosatetraenoate + NAD(+) = 11-oxo-(5Z,8Z,12E,14Z)-eicosatetraenoate + NADH + H(+)</text>
        <dbReference type="Rhea" id="RHEA:48640"/>
        <dbReference type="ChEBI" id="CHEBI:15378"/>
        <dbReference type="ChEBI" id="CHEBI:57540"/>
        <dbReference type="ChEBI" id="CHEBI:57945"/>
        <dbReference type="ChEBI" id="CHEBI:78836"/>
        <dbReference type="ChEBI" id="CHEBI:90697"/>
    </reaction>
    <physiologicalReaction direction="left-to-right" evidence="13">
        <dbReference type="Rhea" id="RHEA:48641"/>
    </physiologicalReaction>
</comment>
<evidence type="ECO:0000256" key="14">
    <source>
        <dbReference type="ARBA" id="ARBA00048170"/>
    </source>
</evidence>
<organism evidence="22 23">
    <name type="scientific">Limulus polyphemus</name>
    <name type="common">Atlantic horseshoe crab</name>
    <dbReference type="NCBI Taxonomy" id="6850"/>
    <lineage>
        <taxon>Eukaryota</taxon>
        <taxon>Metazoa</taxon>
        <taxon>Ecdysozoa</taxon>
        <taxon>Arthropoda</taxon>
        <taxon>Chelicerata</taxon>
        <taxon>Merostomata</taxon>
        <taxon>Xiphosura</taxon>
        <taxon>Limulidae</taxon>
        <taxon>Limulus</taxon>
    </lineage>
</organism>
<dbReference type="EC" id="1.1.1.141" evidence="3"/>
<sequence>MELTGKVAIVTGGASGLGKAFSQVLLKNECKVCVADLNQQEGEKTIQELKKAFGEKNVLFVMCDVSNEKDLEKVFNETVKTFGHVDILVNNAGIGGESRWKEVISVDLVCEFIFDICPNFRIFLIRDKIFGFTGLLL</sequence>
<dbReference type="Gene3D" id="3.40.50.720">
    <property type="entry name" value="NAD(P)-binding Rossmann-like Domain"/>
    <property type="match status" value="1"/>
</dbReference>
<keyword evidence="2" id="KW-0560">Oxidoreductase</keyword>
<evidence type="ECO:0000256" key="11">
    <source>
        <dbReference type="ARBA" id="ARBA00048008"/>
    </source>
</evidence>
<name>A0ABM1BLC4_LIMPO</name>
<keyword evidence="22" id="KW-1185">Reference proteome</keyword>
<dbReference type="InterPro" id="IPR002347">
    <property type="entry name" value="SDR_fam"/>
</dbReference>
<dbReference type="Pfam" id="PF00106">
    <property type="entry name" value="adh_short"/>
    <property type="match status" value="1"/>
</dbReference>
<comment type="catalytic activity">
    <reaction evidence="9">
        <text>prostaglandin E1 + NAD(+) = 15-oxoprostaglandin E1 + NADH + H(+)</text>
        <dbReference type="Rhea" id="RHEA:16477"/>
        <dbReference type="ChEBI" id="CHEBI:15378"/>
        <dbReference type="ChEBI" id="CHEBI:57397"/>
        <dbReference type="ChEBI" id="CHEBI:57401"/>
        <dbReference type="ChEBI" id="CHEBI:57540"/>
        <dbReference type="ChEBI" id="CHEBI:57945"/>
    </reaction>
    <physiologicalReaction direction="left-to-right" evidence="9">
        <dbReference type="Rhea" id="RHEA:16478"/>
    </physiologicalReaction>
</comment>
<comment type="catalytic activity">
    <reaction evidence="15">
        <text>resolvin D2 + NAD(+) = 7-oxoresolvin D2 + NADH + H(+)</text>
        <dbReference type="Rhea" id="RHEA:53584"/>
        <dbReference type="ChEBI" id="CHEBI:15378"/>
        <dbReference type="ChEBI" id="CHEBI:57540"/>
        <dbReference type="ChEBI" id="CHEBI:57945"/>
        <dbReference type="ChEBI" id="CHEBI:133367"/>
        <dbReference type="ChEBI" id="CHEBI:137497"/>
    </reaction>
    <physiologicalReaction direction="left-to-right" evidence="15">
        <dbReference type="Rhea" id="RHEA:53585"/>
    </physiologicalReaction>
</comment>
<comment type="catalytic activity">
    <reaction evidence="21">
        <text>resolvin E1 + NAD(+) = 18-oxo-resolvin E1 + NADH + H(+)</text>
        <dbReference type="Rhea" id="RHEA:49244"/>
        <dbReference type="ChEBI" id="CHEBI:15378"/>
        <dbReference type="ChEBI" id="CHEBI:57540"/>
        <dbReference type="ChEBI" id="CHEBI:57945"/>
        <dbReference type="ChEBI" id="CHEBI:91000"/>
        <dbReference type="ChEBI" id="CHEBI:91001"/>
    </reaction>
    <physiologicalReaction direction="left-to-right" evidence="21">
        <dbReference type="Rhea" id="RHEA:49245"/>
    </physiologicalReaction>
</comment>
<evidence type="ECO:0000256" key="16">
    <source>
        <dbReference type="ARBA" id="ARBA00048535"/>
    </source>
</evidence>
<comment type="similarity">
    <text evidence="1">Belongs to the short-chain dehydrogenases/reductases (SDR) family.</text>
</comment>
<comment type="function">
    <text evidence="8">Catalyzes the NAD-dependent dehydrogenation (oxidation) of a broad array of hydroxylated polyunsaturated fatty acids (mainly eicosanoids and docosanoids, including prostaglandins, lipoxins and resolvins), yielding their corresponding keto (oxo) metabolites. Decreases the levels of the pro-proliferative prostaglandins such as prostaglandin E2 (whose activity is increased in cancer because of an increase in the expression of cyclooxygenase 2) and generates oxo-fatty acid products that can profoundly influence cell function by abrogating pro-inflammatory cytokine expression. Converts resolvins E1, D1 and D2 to their oxo products, which represents a mode of resolvin inactivation. Resolvin E1 plays important roles during the resolution phase of acute inflammation, while resolvins D1 and D2 have a unique role in obesity-induced adipose inflammation.</text>
</comment>
<comment type="catalytic activity">
    <reaction evidence="17">
        <text>prostaglandin A1 + NAD(+) = 15-oxo-prostaglandin A1 + NADH + H(+)</text>
        <dbReference type="Rhea" id="RHEA:41263"/>
        <dbReference type="ChEBI" id="CHEBI:15378"/>
        <dbReference type="ChEBI" id="CHEBI:57398"/>
        <dbReference type="ChEBI" id="CHEBI:57540"/>
        <dbReference type="ChEBI" id="CHEBI:57945"/>
        <dbReference type="ChEBI" id="CHEBI:85072"/>
    </reaction>
    <physiologicalReaction direction="left-to-right" evidence="17">
        <dbReference type="Rhea" id="RHEA:41264"/>
    </physiologicalReaction>
</comment>
<evidence type="ECO:0000256" key="5">
    <source>
        <dbReference type="ARBA" id="ARBA00040276"/>
    </source>
</evidence>
<evidence type="ECO:0000256" key="21">
    <source>
        <dbReference type="ARBA" id="ARBA00049188"/>
    </source>
</evidence>
<evidence type="ECO:0000256" key="1">
    <source>
        <dbReference type="ARBA" id="ARBA00006484"/>
    </source>
</evidence>
<dbReference type="PRINTS" id="PR00081">
    <property type="entry name" value="GDHRDH"/>
</dbReference>